<evidence type="ECO:0000313" key="7">
    <source>
        <dbReference type="EMBL" id="MQY50151.1"/>
    </source>
</evidence>
<comment type="caution">
    <text evidence="7">The sequence shown here is derived from an EMBL/GenBank/DDBJ whole genome shotgun (WGS) entry which is preliminary data.</text>
</comment>
<dbReference type="GO" id="GO:0003824">
    <property type="term" value="F:catalytic activity"/>
    <property type="evidence" value="ECO:0007669"/>
    <property type="project" value="InterPro"/>
</dbReference>
<dbReference type="InterPro" id="IPR001544">
    <property type="entry name" value="Aminotrans_IV"/>
</dbReference>
<gene>
    <name evidence="7" type="ORF">GAO09_29395</name>
</gene>
<dbReference type="PROSITE" id="PS00770">
    <property type="entry name" value="AA_TRANSFER_CLASS_4"/>
    <property type="match status" value="1"/>
</dbReference>
<comment type="similarity">
    <text evidence="2 5">Belongs to the class-IV pyridoxal-phosphate-dependent aminotransferase family.</text>
</comment>
<dbReference type="Gene3D" id="3.20.10.10">
    <property type="entry name" value="D-amino Acid Aminotransferase, subunit A, domain 2"/>
    <property type="match status" value="1"/>
</dbReference>
<keyword evidence="8" id="KW-1185">Reference proteome</keyword>
<evidence type="ECO:0000313" key="8">
    <source>
        <dbReference type="Proteomes" id="UP000435138"/>
    </source>
</evidence>
<evidence type="ECO:0000256" key="6">
    <source>
        <dbReference type="RuleBase" id="RU004516"/>
    </source>
</evidence>
<dbReference type="EMBL" id="WIXI01000051">
    <property type="protein sequence ID" value="MQY50151.1"/>
    <property type="molecule type" value="Genomic_DNA"/>
</dbReference>
<dbReference type="SUPFAM" id="SSF56752">
    <property type="entry name" value="D-aminoacid aminotransferase-like PLP-dependent enzymes"/>
    <property type="match status" value="1"/>
</dbReference>
<evidence type="ECO:0000256" key="3">
    <source>
        <dbReference type="ARBA" id="ARBA00014472"/>
    </source>
</evidence>
<evidence type="ECO:0000256" key="2">
    <source>
        <dbReference type="ARBA" id="ARBA00009320"/>
    </source>
</evidence>
<evidence type="ECO:0000256" key="1">
    <source>
        <dbReference type="ARBA" id="ARBA00001933"/>
    </source>
</evidence>
<dbReference type="NCBIfam" id="NF005731">
    <property type="entry name" value="PRK07546.1-5"/>
    <property type="match status" value="1"/>
</dbReference>
<dbReference type="InterPro" id="IPR018300">
    <property type="entry name" value="Aminotrans_IV_CS"/>
</dbReference>
<accession>A0A6A8AN47</accession>
<protein>
    <recommendedName>
        <fullName evidence="3">Probable branched-chain-amino-acid aminotransferase</fullName>
    </recommendedName>
</protein>
<comment type="cofactor">
    <cofactor evidence="1 6">
        <name>pyridoxal 5'-phosphate</name>
        <dbReference type="ChEBI" id="CHEBI:597326"/>
    </cofactor>
</comment>
<evidence type="ECO:0000256" key="5">
    <source>
        <dbReference type="RuleBase" id="RU004106"/>
    </source>
</evidence>
<dbReference type="Pfam" id="PF01063">
    <property type="entry name" value="Aminotran_4"/>
    <property type="match status" value="1"/>
</dbReference>
<dbReference type="NCBIfam" id="NF005729">
    <property type="entry name" value="PRK07546.1-3"/>
    <property type="match status" value="1"/>
</dbReference>
<proteinExistence type="inferred from homology"/>
<dbReference type="InterPro" id="IPR043132">
    <property type="entry name" value="BCAT-like_C"/>
</dbReference>
<dbReference type="RefSeq" id="WP_153360493.1">
    <property type="nucleotide sequence ID" value="NZ_JAYKOO010000004.1"/>
</dbReference>
<dbReference type="InterPro" id="IPR036038">
    <property type="entry name" value="Aminotransferase-like"/>
</dbReference>
<sequence length="220" mass="24427">MSAKGKVRGGKPADLSLIETMRWEPDTGFARIDQHMRRLKRSADALGFRSGPDDLIQRLKLAAEGETPLRVRLEMTFRGNIDITTSAFNPLSDDTIWRIKIAQTRMPSDDLMYRHKTTRREVYEAARAEYSVEDVDEVLLLNERDELCEGTITNIFVEQGDGTLTTPPISSGLLAGILRGDLIREGRAKSGLVSQADLAGRQIFVGNSLRGLIRAELVGA</sequence>
<dbReference type="AlphaFoldDB" id="A0A6A8AN47"/>
<organism evidence="7 8">
    <name type="scientific">Endobacterium cereale</name>
    <dbReference type="NCBI Taxonomy" id="2663029"/>
    <lineage>
        <taxon>Bacteria</taxon>
        <taxon>Pseudomonadati</taxon>
        <taxon>Pseudomonadota</taxon>
        <taxon>Alphaproteobacteria</taxon>
        <taxon>Hyphomicrobiales</taxon>
        <taxon>Rhizobiaceae</taxon>
        <taxon>Endobacterium</taxon>
    </lineage>
</organism>
<reference evidence="7 8" key="1">
    <citation type="submission" date="2019-11" db="EMBL/GenBank/DDBJ databases">
        <title>Genome analysis of Rhizobacterium cereale a novel genus and species isolated from maize roots in North Spain.</title>
        <authorList>
            <person name="Menendez E."/>
            <person name="Flores-Felix J.D."/>
            <person name="Ramirez-Bahena M.-H."/>
            <person name="Igual J.M."/>
            <person name="Garcia-Fraile P."/>
            <person name="Peix A."/>
            <person name="Velazquez E."/>
        </authorList>
    </citation>
    <scope>NUCLEOTIDE SEQUENCE [LARGE SCALE GENOMIC DNA]</scope>
    <source>
        <strain evidence="7 8">RZME27</strain>
    </source>
</reference>
<dbReference type="Gene3D" id="3.30.470.10">
    <property type="match status" value="1"/>
</dbReference>
<dbReference type="InterPro" id="IPR043131">
    <property type="entry name" value="BCAT-like_N"/>
</dbReference>
<keyword evidence="4 6" id="KW-0663">Pyridoxal phosphate</keyword>
<dbReference type="Proteomes" id="UP000435138">
    <property type="component" value="Unassembled WGS sequence"/>
</dbReference>
<name>A0A6A8AN47_9HYPH</name>
<evidence type="ECO:0000256" key="4">
    <source>
        <dbReference type="ARBA" id="ARBA00022898"/>
    </source>
</evidence>